<accession>A0A2H3KPQ5</accession>
<gene>
    <name evidence="1" type="ORF">A9Q02_12350</name>
</gene>
<evidence type="ECO:0000313" key="1">
    <source>
        <dbReference type="EMBL" id="PDV99427.1"/>
    </source>
</evidence>
<comment type="caution">
    <text evidence="1">The sequence shown here is derived from an EMBL/GenBank/DDBJ whole genome shotgun (WGS) entry which is preliminary data.</text>
</comment>
<protein>
    <submittedName>
        <fullName evidence="1">Uncharacterized protein</fullName>
    </submittedName>
</protein>
<dbReference type="Proteomes" id="UP000220922">
    <property type="component" value="Unassembled WGS sequence"/>
</dbReference>
<name>A0A2H3KPQ5_9CHLR</name>
<keyword evidence="2" id="KW-1185">Reference proteome</keyword>
<evidence type="ECO:0000313" key="2">
    <source>
        <dbReference type="Proteomes" id="UP000220922"/>
    </source>
</evidence>
<dbReference type="EMBL" id="LYXE01000072">
    <property type="protein sequence ID" value="PDV99427.1"/>
    <property type="molecule type" value="Genomic_DNA"/>
</dbReference>
<sequence>MGSSLARLIVYACPLGPMAEQIAAFYDASRAQFGPNKAHAYPPHITLTGFFQDEATALPIYTSALTAAWTTAMAQRPDQPVIVTELACTEAFHGLLIVSPWLENLAANFAARAVSPSRRETIRLKSQLHLSLAYGFNATEGPALGGMAQAMVDPAAPVQWDLRLYEQGETWKIHGLAHGL</sequence>
<proteinExistence type="predicted"/>
<dbReference type="RefSeq" id="WP_097651900.1">
    <property type="nucleotide sequence ID" value="NZ_LYXE01000072.1"/>
</dbReference>
<dbReference type="AlphaFoldDB" id="A0A2H3KPQ5"/>
<reference evidence="1 2" key="1">
    <citation type="submission" date="2016-05" db="EMBL/GenBank/DDBJ databases">
        <authorList>
            <person name="Lavstsen T."/>
            <person name="Jespersen J.S."/>
        </authorList>
    </citation>
    <scope>NUCLEOTIDE SEQUENCE [LARGE SCALE GENOMIC DNA]</scope>
    <source>
        <strain evidence="1 2">B7-9</strain>
    </source>
</reference>
<organism evidence="1 2">
    <name type="scientific">Candidatus Chloroploca asiatica</name>
    <dbReference type="NCBI Taxonomy" id="1506545"/>
    <lineage>
        <taxon>Bacteria</taxon>
        <taxon>Bacillati</taxon>
        <taxon>Chloroflexota</taxon>
        <taxon>Chloroflexia</taxon>
        <taxon>Chloroflexales</taxon>
        <taxon>Chloroflexineae</taxon>
        <taxon>Oscillochloridaceae</taxon>
        <taxon>Candidatus Chloroploca</taxon>
    </lineage>
</organism>
<dbReference type="OrthoDB" id="154782at2"/>